<evidence type="ECO:0000259" key="14">
    <source>
        <dbReference type="PROSITE" id="PS51293"/>
    </source>
</evidence>
<dbReference type="OrthoDB" id="10258692at2759"/>
<evidence type="ECO:0000256" key="4">
    <source>
        <dbReference type="ARBA" id="ARBA00022771"/>
    </source>
</evidence>
<keyword evidence="6" id="KW-0805">Transcription regulation</keyword>
<keyword evidence="9" id="KW-0539">Nucleus</keyword>
<feature type="compositionally biased region" description="Basic and acidic residues" evidence="11">
    <location>
        <begin position="289"/>
        <end position="299"/>
    </location>
</feature>
<evidence type="ECO:0000256" key="7">
    <source>
        <dbReference type="ARBA" id="ARBA00023125"/>
    </source>
</evidence>
<keyword evidence="2" id="KW-0678">Repressor</keyword>
<feature type="domain" description="SANT" evidence="14">
    <location>
        <begin position="608"/>
        <end position="659"/>
    </location>
</feature>
<dbReference type="SMART" id="SM00717">
    <property type="entry name" value="SANT"/>
    <property type="match status" value="1"/>
</dbReference>
<comment type="caution">
    <text evidence="15">The sequence shown here is derived from an EMBL/GenBank/DDBJ whole genome shotgun (WGS) entry which is preliminary data.</text>
</comment>
<dbReference type="AlphaFoldDB" id="A0A2A2L1E8"/>
<accession>A0A2A2L1E8</accession>
<evidence type="ECO:0000256" key="2">
    <source>
        <dbReference type="ARBA" id="ARBA00022491"/>
    </source>
</evidence>
<evidence type="ECO:0000256" key="5">
    <source>
        <dbReference type="ARBA" id="ARBA00022833"/>
    </source>
</evidence>
<dbReference type="InterPro" id="IPR051066">
    <property type="entry name" value="Trans_reg/Corepressor"/>
</dbReference>
<dbReference type="SMART" id="SM01189">
    <property type="entry name" value="ELM2"/>
    <property type="match status" value="1"/>
</dbReference>
<dbReference type="GO" id="GO:0006357">
    <property type="term" value="P:regulation of transcription by RNA polymerase II"/>
    <property type="evidence" value="ECO:0007669"/>
    <property type="project" value="TreeGrafter"/>
</dbReference>
<feature type="domain" description="ELM2" evidence="13">
    <location>
        <begin position="499"/>
        <end position="592"/>
    </location>
</feature>
<dbReference type="PANTHER" id="PTHR16089">
    <property type="entry name" value="REST COREPRESSOR COREST PROTEIN-RELATED"/>
    <property type="match status" value="1"/>
</dbReference>
<dbReference type="PROSITE" id="PS51156">
    <property type="entry name" value="ELM2"/>
    <property type="match status" value="1"/>
</dbReference>
<evidence type="ECO:0000259" key="12">
    <source>
        <dbReference type="PROSITE" id="PS50157"/>
    </source>
</evidence>
<sequence length="876" mass="97207">MADRQSHSQSHHQQQQQQQQPSSAGSNSFLPRRRCISSIVPPQIPYGHQQYDHTMSYQSLGQGNFQAPQLPTSSYFPEPPIYDAGRFSPPQLDTPPPFQNAAAAAAGDSNANYNGNAERQFTFEKDAWNKGPYRKCSLAPNFFSQCHRSSQPSMSHEYLPPSRMVQNASGSQTGQQGQSGAVPDVQQWRPFGQVDASQDRSSAGAGTDRMQVLRGINAQPTHNQSVTINIESPEHQMEVAHNKIVSSVYEQQQQTHQIAPSSLLKPEPMDSSPLLIDDSHRKKSTNSGHLDRDHRDGQPKKHANIPTRKASLMAQKSQLRAPRHNELTGQSGGFYTPPPILLPNRTGVGLFWKIANQLAPNTQLSALQCDDDLQGDDVEMAVSDESPGLKAEEAATTSADRDREMNSSSGGRGDGGGPTRKNGFFYVSSQINQSNFAEELEALRKESWASTSSAKSIEEPVQKQSIAESAERVRKESCMSESYYDLPDGTAPLISDSVPHINIGRDHQARVRKWNEREVLQSELDAIPDKDECLFSPEILKDVDPEQVDAFERLACSEAFPKPGANKELALHLLYENKGNVEAAVVDLLRCDTLDWEHYPTVYGARYTDSTPWTPDEVYAFQDAIYKSEKDFHQVAQELTSKTVSECVEFYYMWKKVCPDDYRKLRNLRRKRQLLELNLQQMEESIPMKKCSLEENIESDAESDTTFAATDDGKDHFMHNTMPSPSCSSQINSQVGMFPNLSPSSSSDMVGLQRNYQPSMPRNQLIINKKGAQPSADGFFHCRLCDKCFEKVKSLNAHMKSHAMKARAEAEAKSQIDAVTMGHSGVQMQAGGQAQVHAINQQNVVNAVTVANSLAAMGHLQGLTASPIGKLYCCEK</sequence>
<dbReference type="PROSITE" id="PS50157">
    <property type="entry name" value="ZINC_FINGER_C2H2_2"/>
    <property type="match status" value="1"/>
</dbReference>
<feature type="compositionally biased region" description="Low complexity" evidence="11">
    <location>
        <begin position="7"/>
        <end position="20"/>
    </location>
</feature>
<evidence type="ECO:0000256" key="1">
    <source>
        <dbReference type="ARBA" id="ARBA00004123"/>
    </source>
</evidence>
<evidence type="ECO:0008006" key="17">
    <source>
        <dbReference type="Google" id="ProtNLM"/>
    </source>
</evidence>
<dbReference type="InterPro" id="IPR017884">
    <property type="entry name" value="SANT_dom"/>
</dbReference>
<keyword evidence="8" id="KW-0804">Transcription</keyword>
<dbReference type="SUPFAM" id="SSF46689">
    <property type="entry name" value="Homeodomain-like"/>
    <property type="match status" value="1"/>
</dbReference>
<evidence type="ECO:0000259" key="13">
    <source>
        <dbReference type="PROSITE" id="PS51156"/>
    </source>
</evidence>
<evidence type="ECO:0000256" key="8">
    <source>
        <dbReference type="ARBA" id="ARBA00023163"/>
    </source>
</evidence>
<feature type="compositionally biased region" description="Low complexity" evidence="11">
    <location>
        <begin position="169"/>
        <end position="180"/>
    </location>
</feature>
<dbReference type="InterPro" id="IPR000949">
    <property type="entry name" value="ELM2_dom"/>
</dbReference>
<dbReference type="Pfam" id="PF00249">
    <property type="entry name" value="Myb_DNA-binding"/>
    <property type="match status" value="1"/>
</dbReference>
<name>A0A2A2L1E8_9BILA</name>
<keyword evidence="4 10" id="KW-0863">Zinc-finger</keyword>
<protein>
    <recommendedName>
        <fullName evidence="17">SANT domain-containing protein</fullName>
    </recommendedName>
</protein>
<feature type="region of interest" description="Disordered" evidence="11">
    <location>
        <begin position="146"/>
        <end position="183"/>
    </location>
</feature>
<feature type="region of interest" description="Disordered" evidence="11">
    <location>
        <begin position="381"/>
        <end position="422"/>
    </location>
</feature>
<dbReference type="FunFam" id="1.10.10.60:FF:000012">
    <property type="entry name" value="Metastasis-associated 1 family, member 3"/>
    <property type="match status" value="1"/>
</dbReference>
<feature type="domain" description="C2H2-type" evidence="12">
    <location>
        <begin position="780"/>
        <end position="807"/>
    </location>
</feature>
<keyword evidence="7" id="KW-0238">DNA-binding</keyword>
<evidence type="ECO:0000256" key="3">
    <source>
        <dbReference type="ARBA" id="ARBA00022723"/>
    </source>
</evidence>
<dbReference type="STRING" id="2018661.A0A2A2L1E8"/>
<dbReference type="InterPro" id="IPR001005">
    <property type="entry name" value="SANT/Myb"/>
</dbReference>
<dbReference type="Proteomes" id="UP000218231">
    <property type="component" value="Unassembled WGS sequence"/>
</dbReference>
<evidence type="ECO:0000256" key="10">
    <source>
        <dbReference type="PROSITE-ProRule" id="PRU00042"/>
    </source>
</evidence>
<keyword evidence="5" id="KW-0862">Zinc</keyword>
<dbReference type="PROSITE" id="PS00028">
    <property type="entry name" value="ZINC_FINGER_C2H2_1"/>
    <property type="match status" value="1"/>
</dbReference>
<dbReference type="InterPro" id="IPR013087">
    <property type="entry name" value="Znf_C2H2_type"/>
</dbReference>
<feature type="region of interest" description="Disordered" evidence="11">
    <location>
        <begin position="249"/>
        <end position="309"/>
    </location>
</feature>
<gene>
    <name evidence="15" type="ORF">WR25_23892</name>
</gene>
<feature type="compositionally biased region" description="Polar residues" evidence="11">
    <location>
        <begin position="249"/>
        <end position="260"/>
    </location>
</feature>
<keyword evidence="16" id="KW-1185">Reference proteome</keyword>
<evidence type="ECO:0000256" key="11">
    <source>
        <dbReference type="SAM" id="MobiDB-lite"/>
    </source>
</evidence>
<dbReference type="GO" id="GO:0005667">
    <property type="term" value="C:transcription regulator complex"/>
    <property type="evidence" value="ECO:0007669"/>
    <property type="project" value="TreeGrafter"/>
</dbReference>
<dbReference type="InterPro" id="IPR009057">
    <property type="entry name" value="Homeodomain-like_sf"/>
</dbReference>
<proteinExistence type="predicted"/>
<evidence type="ECO:0000313" key="15">
    <source>
        <dbReference type="EMBL" id="PAV79917.1"/>
    </source>
</evidence>
<dbReference type="EMBL" id="LIAE01007350">
    <property type="protein sequence ID" value="PAV79917.1"/>
    <property type="molecule type" value="Genomic_DNA"/>
</dbReference>
<comment type="subcellular location">
    <subcellularLocation>
        <location evidence="1">Nucleus</location>
    </subcellularLocation>
</comment>
<dbReference type="Gene3D" id="1.10.10.60">
    <property type="entry name" value="Homeodomain-like"/>
    <property type="match status" value="1"/>
</dbReference>
<reference evidence="15 16" key="1">
    <citation type="journal article" date="2017" name="Curr. Biol.">
        <title>Genome architecture and evolution of a unichromosomal asexual nematode.</title>
        <authorList>
            <person name="Fradin H."/>
            <person name="Zegar C."/>
            <person name="Gutwein M."/>
            <person name="Lucas J."/>
            <person name="Kovtun M."/>
            <person name="Corcoran D."/>
            <person name="Baugh L.R."/>
            <person name="Kiontke K."/>
            <person name="Gunsalus K."/>
            <person name="Fitch D.H."/>
            <person name="Piano F."/>
        </authorList>
    </citation>
    <scope>NUCLEOTIDE SEQUENCE [LARGE SCALE GENOMIC DNA]</scope>
    <source>
        <strain evidence="15">PF1309</strain>
    </source>
</reference>
<evidence type="ECO:0000313" key="16">
    <source>
        <dbReference type="Proteomes" id="UP000218231"/>
    </source>
</evidence>
<organism evidence="15 16">
    <name type="scientific">Diploscapter pachys</name>
    <dbReference type="NCBI Taxonomy" id="2018661"/>
    <lineage>
        <taxon>Eukaryota</taxon>
        <taxon>Metazoa</taxon>
        <taxon>Ecdysozoa</taxon>
        <taxon>Nematoda</taxon>
        <taxon>Chromadorea</taxon>
        <taxon>Rhabditida</taxon>
        <taxon>Rhabditina</taxon>
        <taxon>Rhabditomorpha</taxon>
        <taxon>Rhabditoidea</taxon>
        <taxon>Rhabditidae</taxon>
        <taxon>Diploscapter</taxon>
    </lineage>
</organism>
<dbReference type="PROSITE" id="PS51293">
    <property type="entry name" value="SANT"/>
    <property type="match status" value="1"/>
</dbReference>
<keyword evidence="3" id="KW-0479">Metal-binding</keyword>
<dbReference type="GO" id="GO:0003677">
    <property type="term" value="F:DNA binding"/>
    <property type="evidence" value="ECO:0007669"/>
    <property type="project" value="UniProtKB-KW"/>
</dbReference>
<dbReference type="GO" id="GO:0008270">
    <property type="term" value="F:zinc ion binding"/>
    <property type="evidence" value="ECO:0007669"/>
    <property type="project" value="UniProtKB-KW"/>
</dbReference>
<dbReference type="PANTHER" id="PTHR16089:SF40">
    <property type="entry name" value="SUPPRESSOR OF ACTIVATED EGL-4 PROTEIN 1"/>
    <property type="match status" value="1"/>
</dbReference>
<dbReference type="GO" id="GO:0003714">
    <property type="term" value="F:transcription corepressor activity"/>
    <property type="evidence" value="ECO:0007669"/>
    <property type="project" value="TreeGrafter"/>
</dbReference>
<dbReference type="GO" id="GO:0000118">
    <property type="term" value="C:histone deacetylase complex"/>
    <property type="evidence" value="ECO:0007669"/>
    <property type="project" value="TreeGrafter"/>
</dbReference>
<feature type="region of interest" description="Disordered" evidence="11">
    <location>
        <begin position="1"/>
        <end position="34"/>
    </location>
</feature>
<evidence type="ECO:0000256" key="9">
    <source>
        <dbReference type="ARBA" id="ARBA00023242"/>
    </source>
</evidence>
<evidence type="ECO:0000256" key="6">
    <source>
        <dbReference type="ARBA" id="ARBA00023015"/>
    </source>
</evidence>